<dbReference type="AlphaFoldDB" id="A0A5C6YX57"/>
<dbReference type="Gene3D" id="2.60.40.10">
    <property type="entry name" value="Immunoglobulins"/>
    <property type="match status" value="2"/>
</dbReference>
<sequence length="413" mass="42545">MVCQNITIQLDASGNASITAADVDGGSTDNCGIASISVSPSSFDCSDVGDNPVVLTVTDIHGNSNTCTAIVTVEDVTPPVAVCQNITVELDPVTGTVTITGADVDGGSTDACGIDTYSLDVDTFDCSNIGDNTVVLTVTDVNGNVSTCTAIVTVEDNTSPELVCQDFTIEIGADGTATLAPSDVIASNDDACGILTVAVDITEFTCADIGTPVTVQVFSQDNNGNLSTCTAVVTAVDLLAPVLTCPADQTVDPGAGNLFYIVPDYFGTGAATAIDNCTDPVTITTQDPAAGTPLPDGVYTITLTATDEYGNTSTCEFELTVESILGVGDNNANIGSVQMYPNPAKHTVMIGNPASLSLENLMIFDIRGRMVKTIDLRNMGAEKAIDVSEMAAATYLVIIQGENGQTTKRLIKE</sequence>
<evidence type="ECO:0000313" key="4">
    <source>
        <dbReference type="EMBL" id="TXD72200.1"/>
    </source>
</evidence>
<dbReference type="PROSITE" id="PS50825">
    <property type="entry name" value="HYR"/>
    <property type="match status" value="2"/>
</dbReference>
<dbReference type="PANTHER" id="PTHR24273:SF32">
    <property type="entry name" value="HYALIN"/>
    <property type="match status" value="1"/>
</dbReference>
<protein>
    <submittedName>
        <fullName evidence="4">T9SS type A sorting domain-containing protein</fullName>
    </submittedName>
</protein>
<dbReference type="Pfam" id="PF02494">
    <property type="entry name" value="HYR"/>
    <property type="match status" value="1"/>
</dbReference>
<comment type="caution">
    <text evidence="4">The sequence shown here is derived from an EMBL/GenBank/DDBJ whole genome shotgun (WGS) entry which is preliminary data.</text>
</comment>
<dbReference type="NCBIfam" id="TIGR04183">
    <property type="entry name" value="Por_Secre_tail"/>
    <property type="match status" value="1"/>
</dbReference>
<reference evidence="4 5" key="1">
    <citation type="submission" date="2019-08" db="EMBL/GenBank/DDBJ databases">
        <title>Genome of Aequorivita antarctica SW49 (type strain).</title>
        <authorList>
            <person name="Bowman J.P."/>
        </authorList>
    </citation>
    <scope>NUCLEOTIDE SEQUENCE [LARGE SCALE GENOMIC DNA]</scope>
    <source>
        <strain evidence="4 5">SW49</strain>
    </source>
</reference>
<evidence type="ECO:0000259" key="3">
    <source>
        <dbReference type="PROSITE" id="PS50825"/>
    </source>
</evidence>
<evidence type="ECO:0000313" key="5">
    <source>
        <dbReference type="Proteomes" id="UP000321497"/>
    </source>
</evidence>
<dbReference type="PANTHER" id="PTHR24273">
    <property type="entry name" value="FI04643P-RELATED"/>
    <property type="match status" value="1"/>
</dbReference>
<name>A0A5C6YX57_9FLAO</name>
<dbReference type="Proteomes" id="UP000321497">
    <property type="component" value="Unassembled WGS sequence"/>
</dbReference>
<proteinExistence type="predicted"/>
<feature type="domain" description="HYR" evidence="3">
    <location>
        <begin position="236"/>
        <end position="323"/>
    </location>
</feature>
<gene>
    <name evidence="4" type="ORF">ESU54_13655</name>
</gene>
<keyword evidence="1" id="KW-0732">Signal</keyword>
<feature type="domain" description="HYR" evidence="3">
    <location>
        <begin position="73"/>
        <end position="156"/>
    </location>
</feature>
<dbReference type="InterPro" id="IPR013783">
    <property type="entry name" value="Ig-like_fold"/>
</dbReference>
<accession>A0A5C6YX57</accession>
<keyword evidence="2" id="KW-0677">Repeat</keyword>
<dbReference type="InterPro" id="IPR003410">
    <property type="entry name" value="HYR_dom"/>
</dbReference>
<dbReference type="Pfam" id="PF18962">
    <property type="entry name" value="Por_Secre_tail"/>
    <property type="match status" value="1"/>
</dbReference>
<dbReference type="EMBL" id="VORT01000010">
    <property type="protein sequence ID" value="TXD72200.1"/>
    <property type="molecule type" value="Genomic_DNA"/>
</dbReference>
<evidence type="ECO:0000256" key="1">
    <source>
        <dbReference type="ARBA" id="ARBA00022729"/>
    </source>
</evidence>
<keyword evidence="5" id="KW-1185">Reference proteome</keyword>
<organism evidence="4 5">
    <name type="scientific">Aequorivita antarctica</name>
    <dbReference type="NCBI Taxonomy" id="153266"/>
    <lineage>
        <taxon>Bacteria</taxon>
        <taxon>Pseudomonadati</taxon>
        <taxon>Bacteroidota</taxon>
        <taxon>Flavobacteriia</taxon>
        <taxon>Flavobacteriales</taxon>
        <taxon>Flavobacteriaceae</taxon>
        <taxon>Aequorivita</taxon>
    </lineage>
</organism>
<evidence type="ECO:0000256" key="2">
    <source>
        <dbReference type="ARBA" id="ARBA00022737"/>
    </source>
</evidence>
<dbReference type="InterPro" id="IPR026444">
    <property type="entry name" value="Secre_tail"/>
</dbReference>